<gene>
    <name evidence="2" type="ORF">GA0061105_101505</name>
</gene>
<evidence type="ECO:0000313" key="2">
    <source>
        <dbReference type="EMBL" id="SCB56672.1"/>
    </source>
</evidence>
<dbReference type="SMART" id="SM00347">
    <property type="entry name" value="HTH_MARR"/>
    <property type="match status" value="1"/>
</dbReference>
<dbReference type="Gene3D" id="1.10.10.10">
    <property type="entry name" value="Winged helix-like DNA-binding domain superfamily/Winged helix DNA-binding domain"/>
    <property type="match status" value="1"/>
</dbReference>
<dbReference type="InterPro" id="IPR036390">
    <property type="entry name" value="WH_DNA-bd_sf"/>
</dbReference>
<dbReference type="EMBL" id="FMAJ01000001">
    <property type="protein sequence ID" value="SCB56672.1"/>
    <property type="molecule type" value="Genomic_DNA"/>
</dbReference>
<dbReference type="PANTHER" id="PTHR33164:SF43">
    <property type="entry name" value="HTH-TYPE TRANSCRIPTIONAL REPRESSOR YETL"/>
    <property type="match status" value="1"/>
</dbReference>
<dbReference type="InterPro" id="IPR039422">
    <property type="entry name" value="MarR/SlyA-like"/>
</dbReference>
<accession>A0A1C3XWN0</accession>
<evidence type="ECO:0000313" key="3">
    <source>
        <dbReference type="Proteomes" id="UP000198723"/>
    </source>
</evidence>
<dbReference type="GO" id="GO:0006950">
    <property type="term" value="P:response to stress"/>
    <property type="evidence" value="ECO:0007669"/>
    <property type="project" value="TreeGrafter"/>
</dbReference>
<dbReference type="AlphaFoldDB" id="A0A1C3XWN0"/>
<reference evidence="2 3" key="1">
    <citation type="submission" date="2016-08" db="EMBL/GenBank/DDBJ databases">
        <authorList>
            <person name="Seilhamer J.J."/>
        </authorList>
    </citation>
    <scope>NUCLEOTIDE SEQUENCE [LARGE SCALE GENOMIC DNA]</scope>
    <source>
        <strain evidence="2 3">HBR26</strain>
    </source>
</reference>
<evidence type="ECO:0000259" key="1">
    <source>
        <dbReference type="PROSITE" id="PS50995"/>
    </source>
</evidence>
<dbReference type="SUPFAM" id="SSF46785">
    <property type="entry name" value="Winged helix' DNA-binding domain"/>
    <property type="match status" value="1"/>
</dbReference>
<protein>
    <submittedName>
        <fullName evidence="2">MarR family protein</fullName>
    </submittedName>
</protein>
<dbReference type="RefSeq" id="WP_092748315.1">
    <property type="nucleotide sequence ID" value="NZ_FMAJ01000001.1"/>
</dbReference>
<organism evidence="2 3">
    <name type="scientific">Rhizobium aethiopicum</name>
    <dbReference type="NCBI Taxonomy" id="1138170"/>
    <lineage>
        <taxon>Bacteria</taxon>
        <taxon>Pseudomonadati</taxon>
        <taxon>Pseudomonadota</taxon>
        <taxon>Alphaproteobacteria</taxon>
        <taxon>Hyphomicrobiales</taxon>
        <taxon>Rhizobiaceae</taxon>
        <taxon>Rhizobium/Agrobacterium group</taxon>
        <taxon>Rhizobium</taxon>
    </lineage>
</organism>
<dbReference type="CDD" id="cd00090">
    <property type="entry name" value="HTH_ARSR"/>
    <property type="match status" value="1"/>
</dbReference>
<dbReference type="InterPro" id="IPR000835">
    <property type="entry name" value="HTH_MarR-typ"/>
</dbReference>
<name>A0A1C3XWN0_9HYPH</name>
<dbReference type="PANTHER" id="PTHR33164">
    <property type="entry name" value="TRANSCRIPTIONAL REGULATOR, MARR FAMILY"/>
    <property type="match status" value="1"/>
</dbReference>
<dbReference type="PRINTS" id="PR00598">
    <property type="entry name" value="HTHMARR"/>
</dbReference>
<dbReference type="InterPro" id="IPR036388">
    <property type="entry name" value="WH-like_DNA-bd_sf"/>
</dbReference>
<dbReference type="STRING" id="1138170.GA0061105_101505"/>
<dbReference type="Pfam" id="PF12802">
    <property type="entry name" value="MarR_2"/>
    <property type="match status" value="1"/>
</dbReference>
<proteinExistence type="predicted"/>
<feature type="domain" description="HTH marR-type" evidence="1">
    <location>
        <begin position="11"/>
        <end position="149"/>
    </location>
</feature>
<sequence>MVEDVVRTLGFLCLGSRLRRIGERLQADTQQIVDAAGLGIQAGQYPFLAAIDRAGPLTIGELAQSVGITQPGATRTIGQLLELGLVDMRPAPDDQRRRLVSLTDKGQELVNYSKTTIWPRVAAAVADLCGDLDGPILAQLATIEDGLAAAPLIRRGTTAASRVLSDAEQEEGR</sequence>
<dbReference type="GO" id="GO:0003700">
    <property type="term" value="F:DNA-binding transcription factor activity"/>
    <property type="evidence" value="ECO:0007669"/>
    <property type="project" value="InterPro"/>
</dbReference>
<dbReference type="InterPro" id="IPR011991">
    <property type="entry name" value="ArsR-like_HTH"/>
</dbReference>
<dbReference type="PROSITE" id="PS50995">
    <property type="entry name" value="HTH_MARR_2"/>
    <property type="match status" value="1"/>
</dbReference>
<dbReference type="Proteomes" id="UP000198723">
    <property type="component" value="Unassembled WGS sequence"/>
</dbReference>